<comment type="subcellular location">
    <subcellularLocation>
        <location evidence="1">Cell membrane</location>
        <topology evidence="1">Multi-pass membrane protein</topology>
    </subcellularLocation>
</comment>
<feature type="transmembrane region" description="Helical" evidence="2">
    <location>
        <begin position="58"/>
        <end position="78"/>
    </location>
</feature>
<keyword evidence="1" id="KW-1003">Cell membrane</keyword>
<reference evidence="3 4" key="1">
    <citation type="submission" date="2023-07" db="EMBL/GenBank/DDBJ databases">
        <title>Genomic Encyclopedia of Type Strains, Phase IV (KMG-IV): sequencing the most valuable type-strain genomes for metagenomic binning, comparative biology and taxonomic classification.</title>
        <authorList>
            <person name="Goeker M."/>
        </authorList>
    </citation>
    <scope>NUCLEOTIDE SEQUENCE [LARGE SCALE GENOMIC DNA]</scope>
    <source>
        <strain evidence="3 4">DSM 4006</strain>
    </source>
</reference>
<comment type="caution">
    <text evidence="3">The sequence shown here is derived from an EMBL/GenBank/DDBJ whole genome shotgun (WGS) entry which is preliminary data.</text>
</comment>
<dbReference type="InterPro" id="IPR009709">
    <property type="entry name" value="DUF1290"/>
</dbReference>
<dbReference type="Pfam" id="PF06947">
    <property type="entry name" value="DUF1290"/>
    <property type="match status" value="1"/>
</dbReference>
<protein>
    <submittedName>
        <fullName evidence="3">Small basic protein</fullName>
    </submittedName>
</protein>
<organism evidence="3 4">
    <name type="scientific">Alicyclobacillus cycloheptanicus</name>
    <dbReference type="NCBI Taxonomy" id="1457"/>
    <lineage>
        <taxon>Bacteria</taxon>
        <taxon>Bacillati</taxon>
        <taxon>Bacillota</taxon>
        <taxon>Bacilli</taxon>
        <taxon>Bacillales</taxon>
        <taxon>Alicyclobacillaceae</taxon>
        <taxon>Alicyclobacillus</taxon>
    </lineage>
</organism>
<evidence type="ECO:0000313" key="3">
    <source>
        <dbReference type="EMBL" id="MDQ0190976.1"/>
    </source>
</evidence>
<evidence type="ECO:0000256" key="2">
    <source>
        <dbReference type="SAM" id="Phobius"/>
    </source>
</evidence>
<name>A0ABT9XKZ3_9BACL</name>
<keyword evidence="4" id="KW-1185">Reference proteome</keyword>
<evidence type="ECO:0000256" key="1">
    <source>
        <dbReference type="PIRNR" id="PIRNR018579"/>
    </source>
</evidence>
<evidence type="ECO:0000313" key="4">
    <source>
        <dbReference type="Proteomes" id="UP001232973"/>
    </source>
</evidence>
<feature type="transmembrane region" description="Helical" evidence="2">
    <location>
        <begin position="84"/>
        <end position="107"/>
    </location>
</feature>
<dbReference type="Proteomes" id="UP001232973">
    <property type="component" value="Unassembled WGS sequence"/>
</dbReference>
<comment type="similarity">
    <text evidence="1">Belongs to the sbp family.</text>
</comment>
<keyword evidence="2" id="KW-1133">Transmembrane helix</keyword>
<dbReference type="EMBL" id="JAUSTP010000028">
    <property type="protein sequence ID" value="MDQ0190976.1"/>
    <property type="molecule type" value="Genomic_DNA"/>
</dbReference>
<gene>
    <name evidence="3" type="ORF">J2S03_002843</name>
</gene>
<feature type="transmembrane region" description="Helical" evidence="2">
    <location>
        <begin position="29"/>
        <end position="46"/>
    </location>
</feature>
<sequence length="130" mass="13912">MIWLPVLGLFVGAAIGFVADVNIPAAYSSYLSIAIIAALDTIFGGIRASLEKSFDGTVFLTGFFFNILVAALLAFIGDQLGVDLYLAAVVAFGVRLFNNIAVIRRIVFQRVGHRRPRTTSGSNAGSTRTE</sequence>
<keyword evidence="1 2" id="KW-0812">Transmembrane</keyword>
<proteinExistence type="inferred from homology"/>
<keyword evidence="1 2" id="KW-0472">Membrane</keyword>
<accession>A0ABT9XKZ3</accession>
<dbReference type="PIRSF" id="PIRSF018579">
    <property type="entry name" value="Sbp"/>
    <property type="match status" value="1"/>
</dbReference>